<gene>
    <name evidence="1" type="ordered locus">MTR_3g061710</name>
</gene>
<evidence type="ECO:0000313" key="3">
    <source>
        <dbReference type="Proteomes" id="UP000002051"/>
    </source>
</evidence>
<evidence type="ECO:0000313" key="1">
    <source>
        <dbReference type="EMBL" id="AES70736.1"/>
    </source>
</evidence>
<protein>
    <submittedName>
        <fullName evidence="1 2">Uncharacterized protein</fullName>
    </submittedName>
</protein>
<sequence length="146" mass="17164">MRMDEISAVMMKRKDQTYLVDLCVEKAIDNVKYLGDVSHVDHHMMDLSHISNKLWKKFIEKQFGIICTNEVVKDMKEKIVSFTWLKQSRKIKTCTKIPPSKRRLCGGNGPRYNFSNVKSSNIMKKSKKYFLNCLNHDTQFNLKEDI</sequence>
<name>G7J273_MEDTR</name>
<dbReference type="Proteomes" id="UP000002051">
    <property type="component" value="Chromosome 3"/>
</dbReference>
<dbReference type="PANTHER" id="PTHR47543:SF2">
    <property type="entry name" value="RNA POLYMERASE II TRANSCRIPTION FACTOR SIII SUBUNIT A"/>
    <property type="match status" value="1"/>
</dbReference>
<dbReference type="STRING" id="3880.G7J273"/>
<reference evidence="1 3" key="1">
    <citation type="journal article" date="2011" name="Nature">
        <title>The Medicago genome provides insight into the evolution of rhizobial symbioses.</title>
        <authorList>
            <person name="Young N.D."/>
            <person name="Debelle F."/>
            <person name="Oldroyd G.E."/>
            <person name="Geurts R."/>
            <person name="Cannon S.B."/>
            <person name="Udvardi M.K."/>
            <person name="Benedito V.A."/>
            <person name="Mayer K.F."/>
            <person name="Gouzy J."/>
            <person name="Schoof H."/>
            <person name="Van de Peer Y."/>
            <person name="Proost S."/>
            <person name="Cook D.R."/>
            <person name="Meyers B.C."/>
            <person name="Spannagl M."/>
            <person name="Cheung F."/>
            <person name="De Mita S."/>
            <person name="Krishnakumar V."/>
            <person name="Gundlach H."/>
            <person name="Zhou S."/>
            <person name="Mudge J."/>
            <person name="Bharti A.K."/>
            <person name="Murray J.D."/>
            <person name="Naoumkina M.A."/>
            <person name="Rosen B."/>
            <person name="Silverstein K.A."/>
            <person name="Tang H."/>
            <person name="Rombauts S."/>
            <person name="Zhao P.X."/>
            <person name="Zhou P."/>
            <person name="Barbe V."/>
            <person name="Bardou P."/>
            <person name="Bechner M."/>
            <person name="Bellec A."/>
            <person name="Berger A."/>
            <person name="Berges H."/>
            <person name="Bidwell S."/>
            <person name="Bisseling T."/>
            <person name="Choisne N."/>
            <person name="Couloux A."/>
            <person name="Denny R."/>
            <person name="Deshpande S."/>
            <person name="Dai X."/>
            <person name="Doyle J.J."/>
            <person name="Dudez A.M."/>
            <person name="Farmer A.D."/>
            <person name="Fouteau S."/>
            <person name="Franken C."/>
            <person name="Gibelin C."/>
            <person name="Gish J."/>
            <person name="Goldstein S."/>
            <person name="Gonzalez A.J."/>
            <person name="Green P.J."/>
            <person name="Hallab A."/>
            <person name="Hartog M."/>
            <person name="Hua A."/>
            <person name="Humphray S.J."/>
            <person name="Jeong D.H."/>
            <person name="Jing Y."/>
            <person name="Jocker A."/>
            <person name="Kenton S.M."/>
            <person name="Kim D.J."/>
            <person name="Klee K."/>
            <person name="Lai H."/>
            <person name="Lang C."/>
            <person name="Lin S."/>
            <person name="Macmil S.L."/>
            <person name="Magdelenat G."/>
            <person name="Matthews L."/>
            <person name="McCorrison J."/>
            <person name="Monaghan E.L."/>
            <person name="Mun J.H."/>
            <person name="Najar F.Z."/>
            <person name="Nicholson C."/>
            <person name="Noirot C."/>
            <person name="O'Bleness M."/>
            <person name="Paule C.R."/>
            <person name="Poulain J."/>
            <person name="Prion F."/>
            <person name="Qin B."/>
            <person name="Qu C."/>
            <person name="Retzel E.F."/>
            <person name="Riddle C."/>
            <person name="Sallet E."/>
            <person name="Samain S."/>
            <person name="Samson N."/>
            <person name="Sanders I."/>
            <person name="Saurat O."/>
            <person name="Scarpelli C."/>
            <person name="Schiex T."/>
            <person name="Segurens B."/>
            <person name="Severin A.J."/>
            <person name="Sherrier D.J."/>
            <person name="Shi R."/>
            <person name="Sims S."/>
            <person name="Singer S.R."/>
            <person name="Sinharoy S."/>
            <person name="Sterck L."/>
            <person name="Viollet A."/>
            <person name="Wang B.B."/>
            <person name="Wang K."/>
            <person name="Wang M."/>
            <person name="Wang X."/>
            <person name="Warfsmann J."/>
            <person name="Weissenbach J."/>
            <person name="White D.D."/>
            <person name="White J.D."/>
            <person name="Wiley G.B."/>
            <person name="Wincker P."/>
            <person name="Xing Y."/>
            <person name="Yang L."/>
            <person name="Yao Z."/>
            <person name="Ying F."/>
            <person name="Zhai J."/>
            <person name="Zhou L."/>
            <person name="Zuber A."/>
            <person name="Denarie J."/>
            <person name="Dixon R.A."/>
            <person name="May G.D."/>
            <person name="Schwartz D.C."/>
            <person name="Rogers J."/>
            <person name="Quetier F."/>
            <person name="Town C.D."/>
            <person name="Roe B.A."/>
        </authorList>
    </citation>
    <scope>NUCLEOTIDE SEQUENCE [LARGE SCALE GENOMIC DNA]</scope>
    <source>
        <strain evidence="1">A17</strain>
        <strain evidence="2 3">cv. Jemalong A17</strain>
    </source>
</reference>
<reference evidence="1 3" key="2">
    <citation type="journal article" date="2014" name="BMC Genomics">
        <title>An improved genome release (version Mt4.0) for the model legume Medicago truncatula.</title>
        <authorList>
            <person name="Tang H."/>
            <person name="Krishnakumar V."/>
            <person name="Bidwell S."/>
            <person name="Rosen B."/>
            <person name="Chan A."/>
            <person name="Zhou S."/>
            <person name="Gentzbittel L."/>
            <person name="Childs K.L."/>
            <person name="Yandell M."/>
            <person name="Gundlach H."/>
            <person name="Mayer K.F."/>
            <person name="Schwartz D.C."/>
            <person name="Town C.D."/>
        </authorList>
    </citation>
    <scope>GENOME REANNOTATION</scope>
    <source>
        <strain evidence="2 3">cv. Jemalong A17</strain>
    </source>
</reference>
<organism evidence="1 3">
    <name type="scientific">Medicago truncatula</name>
    <name type="common">Barrel medic</name>
    <name type="synonym">Medicago tribuloides</name>
    <dbReference type="NCBI Taxonomy" id="3880"/>
    <lineage>
        <taxon>Eukaryota</taxon>
        <taxon>Viridiplantae</taxon>
        <taxon>Streptophyta</taxon>
        <taxon>Embryophyta</taxon>
        <taxon>Tracheophyta</taxon>
        <taxon>Spermatophyta</taxon>
        <taxon>Magnoliopsida</taxon>
        <taxon>eudicotyledons</taxon>
        <taxon>Gunneridae</taxon>
        <taxon>Pentapetalae</taxon>
        <taxon>rosids</taxon>
        <taxon>fabids</taxon>
        <taxon>Fabales</taxon>
        <taxon>Fabaceae</taxon>
        <taxon>Papilionoideae</taxon>
        <taxon>50 kb inversion clade</taxon>
        <taxon>NPAAA clade</taxon>
        <taxon>Hologalegina</taxon>
        <taxon>IRL clade</taxon>
        <taxon>Trifolieae</taxon>
        <taxon>Medicago</taxon>
    </lineage>
</organism>
<dbReference type="PANTHER" id="PTHR47543">
    <property type="entry name" value="OS08G0169600 PROTEIN"/>
    <property type="match status" value="1"/>
</dbReference>
<reference evidence="2" key="3">
    <citation type="submission" date="2015-04" db="UniProtKB">
        <authorList>
            <consortium name="EnsemblPlants"/>
        </authorList>
    </citation>
    <scope>IDENTIFICATION</scope>
    <source>
        <strain evidence="2">cv. Jemalong A17</strain>
    </source>
</reference>
<dbReference type="EnsemblPlants" id="AES70736">
    <property type="protein sequence ID" value="AES70736"/>
    <property type="gene ID" value="MTR_3g061710"/>
</dbReference>
<proteinExistence type="predicted"/>
<evidence type="ECO:0000313" key="2">
    <source>
        <dbReference type="EnsemblPlants" id="AES70736"/>
    </source>
</evidence>
<dbReference type="AlphaFoldDB" id="G7J273"/>
<dbReference type="PaxDb" id="3880-AES70736"/>
<dbReference type="HOGENOM" id="CLU_1780200_0_0_1"/>
<dbReference type="EMBL" id="CM001219">
    <property type="protein sequence ID" value="AES70736.1"/>
    <property type="molecule type" value="Genomic_DNA"/>
</dbReference>
<keyword evidence="3" id="KW-1185">Reference proteome</keyword>
<accession>G7J273</accession>